<evidence type="ECO:0000313" key="2">
    <source>
        <dbReference type="Proteomes" id="UP000886501"/>
    </source>
</evidence>
<reference evidence="1" key="2">
    <citation type="journal article" date="2020" name="Nat. Commun.">
        <title>Large-scale genome sequencing of mycorrhizal fungi provides insights into the early evolution of symbiotic traits.</title>
        <authorList>
            <person name="Miyauchi S."/>
            <person name="Kiss E."/>
            <person name="Kuo A."/>
            <person name="Drula E."/>
            <person name="Kohler A."/>
            <person name="Sanchez-Garcia M."/>
            <person name="Morin E."/>
            <person name="Andreopoulos B."/>
            <person name="Barry K.W."/>
            <person name="Bonito G."/>
            <person name="Buee M."/>
            <person name="Carver A."/>
            <person name="Chen C."/>
            <person name="Cichocki N."/>
            <person name="Clum A."/>
            <person name="Culley D."/>
            <person name="Crous P.W."/>
            <person name="Fauchery L."/>
            <person name="Girlanda M."/>
            <person name="Hayes R.D."/>
            <person name="Keri Z."/>
            <person name="LaButti K."/>
            <person name="Lipzen A."/>
            <person name="Lombard V."/>
            <person name="Magnuson J."/>
            <person name="Maillard F."/>
            <person name="Murat C."/>
            <person name="Nolan M."/>
            <person name="Ohm R.A."/>
            <person name="Pangilinan J."/>
            <person name="Pereira M.F."/>
            <person name="Perotto S."/>
            <person name="Peter M."/>
            <person name="Pfister S."/>
            <person name="Riley R."/>
            <person name="Sitrit Y."/>
            <person name="Stielow J.B."/>
            <person name="Szollosi G."/>
            <person name="Zifcakova L."/>
            <person name="Stursova M."/>
            <person name="Spatafora J.W."/>
            <person name="Tedersoo L."/>
            <person name="Vaario L.M."/>
            <person name="Yamada A."/>
            <person name="Yan M."/>
            <person name="Wang P."/>
            <person name="Xu J."/>
            <person name="Bruns T."/>
            <person name="Baldrian P."/>
            <person name="Vilgalys R."/>
            <person name="Dunand C."/>
            <person name="Henrissat B."/>
            <person name="Grigoriev I.V."/>
            <person name="Hibbett D."/>
            <person name="Nagy L.G."/>
            <person name="Martin F.M."/>
        </authorList>
    </citation>
    <scope>NUCLEOTIDE SEQUENCE</scope>
    <source>
        <strain evidence="1">P2</strain>
    </source>
</reference>
<proteinExistence type="predicted"/>
<gene>
    <name evidence="1" type="ORF">BDM02DRAFT_1857438</name>
</gene>
<dbReference type="EMBL" id="MU118341">
    <property type="protein sequence ID" value="KAF9642845.1"/>
    <property type="molecule type" value="Genomic_DNA"/>
</dbReference>
<protein>
    <submittedName>
        <fullName evidence="1">Uncharacterized protein</fullName>
    </submittedName>
</protein>
<reference evidence="1" key="1">
    <citation type="submission" date="2019-10" db="EMBL/GenBank/DDBJ databases">
        <authorList>
            <consortium name="DOE Joint Genome Institute"/>
            <person name="Kuo A."/>
            <person name="Miyauchi S."/>
            <person name="Kiss E."/>
            <person name="Drula E."/>
            <person name="Kohler A."/>
            <person name="Sanchez-Garcia M."/>
            <person name="Andreopoulos B."/>
            <person name="Barry K.W."/>
            <person name="Bonito G."/>
            <person name="Buee M."/>
            <person name="Carver A."/>
            <person name="Chen C."/>
            <person name="Cichocki N."/>
            <person name="Clum A."/>
            <person name="Culley D."/>
            <person name="Crous P.W."/>
            <person name="Fauchery L."/>
            <person name="Girlanda M."/>
            <person name="Hayes R."/>
            <person name="Keri Z."/>
            <person name="Labutti K."/>
            <person name="Lipzen A."/>
            <person name="Lombard V."/>
            <person name="Magnuson J."/>
            <person name="Maillard F."/>
            <person name="Morin E."/>
            <person name="Murat C."/>
            <person name="Nolan M."/>
            <person name="Ohm R."/>
            <person name="Pangilinan J."/>
            <person name="Pereira M."/>
            <person name="Perotto S."/>
            <person name="Peter M."/>
            <person name="Riley R."/>
            <person name="Sitrit Y."/>
            <person name="Stielow B."/>
            <person name="Szollosi G."/>
            <person name="Zifcakova L."/>
            <person name="Stursova M."/>
            <person name="Spatafora J.W."/>
            <person name="Tedersoo L."/>
            <person name="Vaario L.-M."/>
            <person name="Yamada A."/>
            <person name="Yan M."/>
            <person name="Wang P."/>
            <person name="Xu J."/>
            <person name="Bruns T."/>
            <person name="Baldrian P."/>
            <person name="Vilgalys R."/>
            <person name="Henrissat B."/>
            <person name="Grigoriev I.V."/>
            <person name="Hibbett D."/>
            <person name="Nagy L.G."/>
            <person name="Martin F.M."/>
        </authorList>
    </citation>
    <scope>NUCLEOTIDE SEQUENCE</scope>
    <source>
        <strain evidence="1">P2</strain>
    </source>
</reference>
<accession>A0ACB6YZF1</accession>
<comment type="caution">
    <text evidence="1">The sequence shown here is derived from an EMBL/GenBank/DDBJ whole genome shotgun (WGS) entry which is preliminary data.</text>
</comment>
<keyword evidence="2" id="KW-1185">Reference proteome</keyword>
<dbReference type="Proteomes" id="UP000886501">
    <property type="component" value="Unassembled WGS sequence"/>
</dbReference>
<organism evidence="1 2">
    <name type="scientific">Thelephora ganbajun</name>
    <name type="common">Ganba fungus</name>
    <dbReference type="NCBI Taxonomy" id="370292"/>
    <lineage>
        <taxon>Eukaryota</taxon>
        <taxon>Fungi</taxon>
        <taxon>Dikarya</taxon>
        <taxon>Basidiomycota</taxon>
        <taxon>Agaricomycotina</taxon>
        <taxon>Agaricomycetes</taxon>
        <taxon>Thelephorales</taxon>
        <taxon>Thelephoraceae</taxon>
        <taxon>Thelephora</taxon>
    </lineage>
</organism>
<name>A0ACB6YZF1_THEGA</name>
<evidence type="ECO:0000313" key="1">
    <source>
        <dbReference type="EMBL" id="KAF9642845.1"/>
    </source>
</evidence>
<sequence length="85" mass="10222">MLYIRTDHVCSCLVSLGHYLSLSRHVFGPVYKPTLYYLYFLRFDIHWRSFPLYSHSLLMWLPKRVLLDSLLVWHSLKTMLSPHVL</sequence>